<gene>
    <name evidence="4" type="primary">LOC107022163</name>
</gene>
<dbReference type="PANTHER" id="PTHR37984">
    <property type="entry name" value="PROTEIN CBG26694"/>
    <property type="match status" value="1"/>
</dbReference>
<proteinExistence type="predicted"/>
<dbReference type="GeneID" id="107022163"/>
<name>A0ABM1GZV7_SOLPN</name>
<dbReference type="InterPro" id="IPR041577">
    <property type="entry name" value="RT_RNaseH_2"/>
</dbReference>
<organism evidence="3 4">
    <name type="scientific">Solanum pennellii</name>
    <name type="common">Tomato</name>
    <name type="synonym">Lycopersicon pennellii</name>
    <dbReference type="NCBI Taxonomy" id="28526"/>
    <lineage>
        <taxon>Eukaryota</taxon>
        <taxon>Viridiplantae</taxon>
        <taxon>Streptophyta</taxon>
        <taxon>Embryophyta</taxon>
        <taxon>Tracheophyta</taxon>
        <taxon>Spermatophyta</taxon>
        <taxon>Magnoliopsida</taxon>
        <taxon>eudicotyledons</taxon>
        <taxon>Gunneridae</taxon>
        <taxon>Pentapetalae</taxon>
        <taxon>asterids</taxon>
        <taxon>lamiids</taxon>
        <taxon>Solanales</taxon>
        <taxon>Solanaceae</taxon>
        <taxon>Solanoideae</taxon>
        <taxon>Solaneae</taxon>
        <taxon>Solanum</taxon>
        <taxon>Solanum subgen. Lycopersicon</taxon>
    </lineage>
</organism>
<dbReference type="InterPro" id="IPR043502">
    <property type="entry name" value="DNA/RNA_pol_sf"/>
</dbReference>
<dbReference type="PANTHER" id="PTHR37984:SF5">
    <property type="entry name" value="PROTEIN NYNRIN-LIKE"/>
    <property type="match status" value="1"/>
</dbReference>
<dbReference type="Pfam" id="PF17919">
    <property type="entry name" value="RT_RNaseH_2"/>
    <property type="match status" value="1"/>
</dbReference>
<dbReference type="Gene3D" id="3.30.70.270">
    <property type="match status" value="1"/>
</dbReference>
<evidence type="ECO:0000313" key="4">
    <source>
        <dbReference type="RefSeq" id="XP_015078339.1"/>
    </source>
</evidence>
<dbReference type="SUPFAM" id="SSF56672">
    <property type="entry name" value="DNA/RNA polymerases"/>
    <property type="match status" value="1"/>
</dbReference>
<reference evidence="3" key="1">
    <citation type="journal article" date="2014" name="Nat. Genet.">
        <title>The genome of the stress-tolerant wild tomato species Solanum pennellii.</title>
        <authorList>
            <person name="Bolger A."/>
            <person name="Scossa F."/>
            <person name="Bolger M.E."/>
            <person name="Lanz C."/>
            <person name="Maumus F."/>
            <person name="Tohge T."/>
            <person name="Quesneville H."/>
            <person name="Alseekh S."/>
            <person name="Sorensen I."/>
            <person name="Lichtenstein G."/>
            <person name="Fich E.A."/>
            <person name="Conte M."/>
            <person name="Keller H."/>
            <person name="Schneeberger K."/>
            <person name="Schwacke R."/>
            <person name="Ofner I."/>
            <person name="Vrebalov J."/>
            <person name="Xu Y."/>
            <person name="Osorio S."/>
            <person name="Aflitos S.A."/>
            <person name="Schijlen E."/>
            <person name="Jimenez-Gomez J.M."/>
            <person name="Ryngajllo M."/>
            <person name="Kimura S."/>
            <person name="Kumar R."/>
            <person name="Koenig D."/>
            <person name="Headland L.R."/>
            <person name="Maloof J.N."/>
            <person name="Sinha N."/>
            <person name="van Ham R.C."/>
            <person name="Lankhorst R.K."/>
            <person name="Mao L."/>
            <person name="Vogel A."/>
            <person name="Arsova B."/>
            <person name="Panstruga R."/>
            <person name="Fei Z."/>
            <person name="Rose J.K."/>
            <person name="Zamir D."/>
            <person name="Carrari F."/>
            <person name="Giovannoni J.J."/>
            <person name="Weigel D."/>
            <person name="Usadel B."/>
            <person name="Fernie A.R."/>
        </authorList>
    </citation>
    <scope>NUCLEOTIDE SEQUENCE [LARGE SCALE GENOMIC DNA]</scope>
    <source>
        <strain evidence="3">cv. LA0716</strain>
    </source>
</reference>
<evidence type="ECO:0000259" key="2">
    <source>
        <dbReference type="Pfam" id="PF17919"/>
    </source>
</evidence>
<dbReference type="InterPro" id="IPR043128">
    <property type="entry name" value="Rev_trsase/Diguanyl_cyclase"/>
</dbReference>
<protein>
    <submittedName>
        <fullName evidence="4">Uncharacterized protein LOC107022163</fullName>
    </submittedName>
</protein>
<evidence type="ECO:0000313" key="3">
    <source>
        <dbReference type="Proteomes" id="UP000694930"/>
    </source>
</evidence>
<feature type="domain" description="Reverse transcriptase/retrotransposon-derived protein RNase H-like" evidence="2">
    <location>
        <begin position="94"/>
        <end position="156"/>
    </location>
</feature>
<evidence type="ECO:0000256" key="1">
    <source>
        <dbReference type="ARBA" id="ARBA00023268"/>
    </source>
</evidence>
<dbReference type="RefSeq" id="XP_015078339.1">
    <property type="nucleotide sequence ID" value="XM_015222853.1"/>
</dbReference>
<keyword evidence="3" id="KW-1185">Reference proteome</keyword>
<sequence length="171" mass="19059">MSIFSDMVGGIIEVFMDDFSIVGNSFDHCLDHLNKVLKRCKDCNLVPNWEKCHVMVKEGIVWGHGISSKGIEFDKAKVEVIEILTPPISIKGVRTFEELKKKLVFATIIIDPNLGESFDVRCDSSGVALQLVLGQRYEKILNAIYYASKALTATKKLHGYRARASCSGVCF</sequence>
<dbReference type="Proteomes" id="UP000694930">
    <property type="component" value="Chromosome 6"/>
</dbReference>
<keyword evidence="1" id="KW-0511">Multifunctional enzyme</keyword>
<accession>A0ABM1GZV7</accession>
<dbReference type="InterPro" id="IPR050951">
    <property type="entry name" value="Retrovirus_Pol_polyprotein"/>
</dbReference>
<reference evidence="4" key="2">
    <citation type="submission" date="2025-08" db="UniProtKB">
        <authorList>
            <consortium name="RefSeq"/>
        </authorList>
    </citation>
    <scope>IDENTIFICATION</scope>
</reference>